<keyword evidence="3" id="KW-0812">Transmembrane</keyword>
<name>A0A495VBS1_9GAMM</name>
<dbReference type="InterPro" id="IPR032710">
    <property type="entry name" value="NTF2-like_dom_sf"/>
</dbReference>
<evidence type="ECO:0000259" key="4">
    <source>
        <dbReference type="PROSITE" id="PS50076"/>
    </source>
</evidence>
<protein>
    <recommendedName>
        <fullName evidence="4">J domain-containing protein</fullName>
    </recommendedName>
</protein>
<keyword evidence="1" id="KW-0143">Chaperone</keyword>
<dbReference type="RefSeq" id="WP_120797581.1">
    <property type="nucleotide sequence ID" value="NZ_RBXL01000001.1"/>
</dbReference>
<organism evidence="5 6">
    <name type="scientific">Thiocapsa rosea</name>
    <dbReference type="NCBI Taxonomy" id="69360"/>
    <lineage>
        <taxon>Bacteria</taxon>
        <taxon>Pseudomonadati</taxon>
        <taxon>Pseudomonadota</taxon>
        <taxon>Gammaproteobacteria</taxon>
        <taxon>Chromatiales</taxon>
        <taxon>Chromatiaceae</taxon>
        <taxon>Thiocapsa</taxon>
    </lineage>
</organism>
<accession>A0A495VBS1</accession>
<feature type="domain" description="J" evidence="4">
    <location>
        <begin position="77"/>
        <end position="135"/>
    </location>
</feature>
<keyword evidence="3" id="KW-0472">Membrane</keyword>
<dbReference type="PROSITE" id="PS50076">
    <property type="entry name" value="DNAJ_2"/>
    <property type="match status" value="1"/>
</dbReference>
<feature type="compositionally biased region" description="Low complexity" evidence="2">
    <location>
        <begin position="371"/>
        <end position="391"/>
    </location>
</feature>
<reference evidence="5 6" key="1">
    <citation type="submission" date="2018-10" db="EMBL/GenBank/DDBJ databases">
        <title>Genomic Encyclopedia of Archaeal and Bacterial Type Strains, Phase II (KMG-II): from individual species to whole genera.</title>
        <authorList>
            <person name="Goeker M."/>
        </authorList>
    </citation>
    <scope>NUCLEOTIDE SEQUENCE [LARGE SCALE GENOMIC DNA]</scope>
    <source>
        <strain evidence="5 6">DSM 235</strain>
    </source>
</reference>
<keyword evidence="6" id="KW-1185">Reference proteome</keyword>
<feature type="transmembrane region" description="Helical" evidence="3">
    <location>
        <begin position="193"/>
        <end position="214"/>
    </location>
</feature>
<evidence type="ECO:0000256" key="3">
    <source>
        <dbReference type="SAM" id="Phobius"/>
    </source>
</evidence>
<dbReference type="SUPFAM" id="SSF54427">
    <property type="entry name" value="NTF2-like"/>
    <property type="match status" value="1"/>
</dbReference>
<feature type="region of interest" description="Disordered" evidence="2">
    <location>
        <begin position="356"/>
        <end position="441"/>
    </location>
</feature>
<dbReference type="SUPFAM" id="SSF46565">
    <property type="entry name" value="Chaperone J-domain"/>
    <property type="match status" value="1"/>
</dbReference>
<evidence type="ECO:0000313" key="5">
    <source>
        <dbReference type="EMBL" id="RKT45278.1"/>
    </source>
</evidence>
<dbReference type="Proteomes" id="UP000274556">
    <property type="component" value="Unassembled WGS sequence"/>
</dbReference>
<dbReference type="InterPro" id="IPR001623">
    <property type="entry name" value="DnaJ_domain"/>
</dbReference>
<evidence type="ECO:0000256" key="2">
    <source>
        <dbReference type="SAM" id="MobiDB-lite"/>
    </source>
</evidence>
<evidence type="ECO:0000256" key="1">
    <source>
        <dbReference type="ARBA" id="ARBA00023186"/>
    </source>
</evidence>
<gene>
    <name evidence="5" type="ORF">BDD21_2714</name>
</gene>
<dbReference type="InterPro" id="IPR036869">
    <property type="entry name" value="J_dom_sf"/>
</dbReference>
<keyword evidence="3" id="KW-1133">Transmembrane helix</keyword>
<dbReference type="Gene3D" id="3.10.450.50">
    <property type="match status" value="1"/>
</dbReference>
<dbReference type="EMBL" id="RBXL01000001">
    <property type="protein sequence ID" value="RKT45278.1"/>
    <property type="molecule type" value="Genomic_DNA"/>
</dbReference>
<feature type="compositionally biased region" description="Basic residues" evidence="2">
    <location>
        <begin position="152"/>
        <end position="162"/>
    </location>
</feature>
<feature type="region of interest" description="Disordered" evidence="2">
    <location>
        <begin position="137"/>
        <end position="172"/>
    </location>
</feature>
<dbReference type="OrthoDB" id="5764486at2"/>
<dbReference type="AlphaFoldDB" id="A0A495VBS1"/>
<proteinExistence type="predicted"/>
<sequence length="558" mass="59954">MNDDWPRHLARTLVSGRATATLEQQLDALLIWLGNPDNPNVAVLDEAIAGTGLTRLEAAGRAYDILDRFLFAVPNGSPEQILGLRDTADLAAAKLRYRCLIQAYHPDRHPARVLVHNERTEQINIAYAAFERGVRESASRGAAAPHPGSTRKTPRARRRRPPKQVDPYPLGAAPSRQVFGARLRRWLGGAESFQARFFVGLILLCALLLASLLYPEPAPQRLLARLDVPALPASEARFDGVERAQAPSDAAELRLVARPTAIAPVQTPPRLLAVSPPSLLGQSRSEAASLPDVPALPVRIAPIPPVQAIEHAPALTRSSDSSTDPSIAPSIAEFDATMHASAATPVIPPVAMTKTAEDPTGLAATERARRISPPASAAAPASARANASPDAPVQPLRNRPPSVDETSIKAAAKTSPAADTSKGAPSPPGRSFSPAPESSKAVGCEPIAGALDRFRRAYNQGSLEILMALYSPDAQENETRGWSGIRRLYLRWFDETSDRRITFSGIRIVPEGKKRCGARAGFSVSYRDTQGRSVERTGTIAILFDGRGEDARIVRISY</sequence>
<evidence type="ECO:0000313" key="6">
    <source>
        <dbReference type="Proteomes" id="UP000274556"/>
    </source>
</evidence>
<comment type="caution">
    <text evidence="5">The sequence shown here is derived from an EMBL/GenBank/DDBJ whole genome shotgun (WGS) entry which is preliminary data.</text>
</comment>
<dbReference type="Gene3D" id="1.10.287.110">
    <property type="entry name" value="DnaJ domain"/>
    <property type="match status" value="1"/>
</dbReference>
<dbReference type="CDD" id="cd06257">
    <property type="entry name" value="DnaJ"/>
    <property type="match status" value="1"/>
</dbReference>